<dbReference type="EC" id="3.4.21.107" evidence="2"/>
<reference evidence="2 3" key="1">
    <citation type="submission" date="2017-01" db="EMBL/GenBank/DDBJ databases">
        <title>The cable genome- insights into the physiology and evolution of filamentous bacteria capable of sulfide oxidation via long distance electron transfer.</title>
        <authorList>
            <person name="Schreiber L."/>
            <person name="Bjerg J.T."/>
            <person name="Boggild A."/>
            <person name="Van De Vossenberg J."/>
            <person name="Meysman F."/>
            <person name="Nielsen L.P."/>
            <person name="Schramm A."/>
            <person name="Kjeldsen K.U."/>
        </authorList>
    </citation>
    <scope>NUCLEOTIDE SEQUENCE [LARGE SCALE GENOMIC DNA]</scope>
    <source>
        <strain evidence="2">A5</strain>
    </source>
</reference>
<keyword evidence="2" id="KW-0378">Hydrolase</keyword>
<organism evidence="2 3">
    <name type="scientific">Candidatus Electrothrix marina</name>
    <dbReference type="NCBI Taxonomy" id="1859130"/>
    <lineage>
        <taxon>Bacteria</taxon>
        <taxon>Pseudomonadati</taxon>
        <taxon>Thermodesulfobacteriota</taxon>
        <taxon>Desulfobulbia</taxon>
        <taxon>Desulfobulbales</taxon>
        <taxon>Desulfobulbaceae</taxon>
        <taxon>Candidatus Electrothrix</taxon>
    </lineage>
</organism>
<evidence type="ECO:0000313" key="3">
    <source>
        <dbReference type="Proteomes" id="UP000288892"/>
    </source>
</evidence>
<dbReference type="GO" id="GO:0008233">
    <property type="term" value="F:peptidase activity"/>
    <property type="evidence" value="ECO:0007669"/>
    <property type="project" value="UniProtKB-KW"/>
</dbReference>
<keyword evidence="3" id="KW-1185">Reference proteome</keyword>
<gene>
    <name evidence="2" type="ORF">VU01_12561</name>
</gene>
<name>A0A444JCN5_9BACT</name>
<evidence type="ECO:0000256" key="1">
    <source>
        <dbReference type="SAM" id="SignalP"/>
    </source>
</evidence>
<proteinExistence type="predicted"/>
<dbReference type="Proteomes" id="UP000288892">
    <property type="component" value="Unassembled WGS sequence"/>
</dbReference>
<dbReference type="AlphaFoldDB" id="A0A444JCN5"/>
<sequence>MKQKHVIPRLSMMAVFAICFFLLTMQVGAANQENDIAMLDRSAKAFSSVVRKAGPAVVYIGVEKTNRSFDGRGQTDMFNDPFFE</sequence>
<dbReference type="EMBL" id="MTKS01000256">
    <property type="protein sequence ID" value="RWX50844.1"/>
    <property type="molecule type" value="Genomic_DNA"/>
</dbReference>
<feature type="signal peptide" evidence="1">
    <location>
        <begin position="1"/>
        <end position="29"/>
    </location>
</feature>
<keyword evidence="2" id="KW-0645">Protease</keyword>
<keyword evidence="1" id="KW-0732">Signal</keyword>
<accession>A0A444JCN5</accession>
<dbReference type="GO" id="GO:0006508">
    <property type="term" value="P:proteolysis"/>
    <property type="evidence" value="ECO:0007669"/>
    <property type="project" value="UniProtKB-KW"/>
</dbReference>
<comment type="caution">
    <text evidence="2">The sequence shown here is derived from an EMBL/GenBank/DDBJ whole genome shotgun (WGS) entry which is preliminary data.</text>
</comment>
<feature type="chain" id="PRO_5019542461" evidence="1">
    <location>
        <begin position="30"/>
        <end position="84"/>
    </location>
</feature>
<protein>
    <submittedName>
        <fullName evidence="2">Serine protease Do</fullName>
        <ecNumber evidence="2">3.4.21.107</ecNumber>
    </submittedName>
</protein>
<feature type="non-terminal residue" evidence="2">
    <location>
        <position position="84"/>
    </location>
</feature>
<evidence type="ECO:0000313" key="2">
    <source>
        <dbReference type="EMBL" id="RWX50844.1"/>
    </source>
</evidence>